<dbReference type="HOGENOM" id="CLU_097086_0_0_3"/>
<evidence type="ECO:0000259" key="1">
    <source>
        <dbReference type="Pfam" id="PF05419"/>
    </source>
</evidence>
<dbReference type="KEGG" id="cyj:Cyan7822_4835"/>
<dbReference type="PANTHER" id="PTHR34800:SF1">
    <property type="entry name" value="TETRAPYRROLE-BINDING PROTEIN, CHLOROPLASTIC"/>
    <property type="match status" value="1"/>
</dbReference>
<organism evidence="3 4">
    <name type="scientific">Gloeothece verrucosa (strain PCC 7822)</name>
    <name type="common">Cyanothece sp. (strain PCC 7822)</name>
    <dbReference type="NCBI Taxonomy" id="497965"/>
    <lineage>
        <taxon>Bacteria</taxon>
        <taxon>Bacillati</taxon>
        <taxon>Cyanobacteriota</taxon>
        <taxon>Cyanophyceae</taxon>
        <taxon>Oscillatoriophycideae</taxon>
        <taxon>Chroococcales</taxon>
        <taxon>Aphanothecaceae</taxon>
        <taxon>Gloeothece</taxon>
        <taxon>Gloeothece verrucosa</taxon>
    </lineage>
</organism>
<reference evidence="4" key="1">
    <citation type="journal article" date="2011" name="MBio">
        <title>Novel metabolic attributes of the genus Cyanothece, comprising a group of unicellular nitrogen-fixing Cyanobacteria.</title>
        <authorList>
            <person name="Bandyopadhyay A."/>
            <person name="Elvitigala T."/>
            <person name="Welsh E."/>
            <person name="Stockel J."/>
            <person name="Liberton M."/>
            <person name="Min H."/>
            <person name="Sherman L.A."/>
            <person name="Pakrasi H.B."/>
        </authorList>
    </citation>
    <scope>NUCLEOTIDE SEQUENCE [LARGE SCALE GENOMIC DNA]</scope>
    <source>
        <strain evidence="4">PCC 7822</strain>
    </source>
</reference>
<dbReference type="GO" id="GO:0046906">
    <property type="term" value="F:tetrapyrrole binding"/>
    <property type="evidence" value="ECO:0007669"/>
    <property type="project" value="TreeGrafter"/>
</dbReference>
<name>E0UGA7_GLOV7</name>
<feature type="domain" description="GUN4-like" evidence="1">
    <location>
        <begin position="111"/>
        <end position="251"/>
    </location>
</feature>
<evidence type="ECO:0000259" key="2">
    <source>
        <dbReference type="Pfam" id="PF16416"/>
    </source>
</evidence>
<dbReference type="STRING" id="497965.Cyan7822_4835"/>
<dbReference type="eggNOG" id="COG0515">
    <property type="taxonomic scope" value="Bacteria"/>
</dbReference>
<dbReference type="CDD" id="cd16383">
    <property type="entry name" value="GUN4"/>
    <property type="match status" value="1"/>
</dbReference>
<dbReference type="AlphaFoldDB" id="E0UGA7"/>
<dbReference type="GO" id="GO:0030288">
    <property type="term" value="C:outer membrane-bounded periplasmic space"/>
    <property type="evidence" value="ECO:0007669"/>
    <property type="project" value="TreeGrafter"/>
</dbReference>
<dbReference type="Pfam" id="PF16416">
    <property type="entry name" value="GUN4_N"/>
    <property type="match status" value="1"/>
</dbReference>
<dbReference type="SUPFAM" id="SSF140869">
    <property type="entry name" value="GUN4-like"/>
    <property type="match status" value="1"/>
</dbReference>
<dbReference type="OrthoDB" id="7915178at2"/>
<protein>
    <submittedName>
        <fullName evidence="3">GUN4 domain protein</fullName>
    </submittedName>
</protein>
<dbReference type="RefSeq" id="WP_013324766.1">
    <property type="nucleotide sequence ID" value="NC_014501.1"/>
</dbReference>
<sequence>MTDQTTLSVQDSSDNVSSIVGQFKLESEKNQLQLIPQLASSGEAGLNVLIEFLKTHQSNAVNGEFSSSSNGASASLALVVGKAYQVVYQANRPSTQEFCQTFFPTGVIPLKSERNIDYQTLQQCLARADFQEADNLTRSLLCELAGEAAIQRKWLYFTEVEQFPSTDLNTLNALWWIHSEGKFGFSVQRRIWQSVGKDFAKLWPKIGWKNGNNWTQYPDEFIWDLSAPQGHLPLLNQLRGVRVTASLFSHPVWSEFNW</sequence>
<dbReference type="InterPro" id="IPR037215">
    <property type="entry name" value="GUN4-like_sf"/>
</dbReference>
<dbReference type="Pfam" id="PF05419">
    <property type="entry name" value="GUN4"/>
    <property type="match status" value="1"/>
</dbReference>
<evidence type="ECO:0000313" key="4">
    <source>
        <dbReference type="Proteomes" id="UP000008206"/>
    </source>
</evidence>
<accession>E0UGA7</accession>
<feature type="domain" description="GUN4 N-terminal ARM-like repeat" evidence="2">
    <location>
        <begin position="8"/>
        <end position="104"/>
    </location>
</feature>
<dbReference type="InterPro" id="IPR032192">
    <property type="entry name" value="GUN4_N"/>
</dbReference>
<dbReference type="InterPro" id="IPR008629">
    <property type="entry name" value="GUN4-like"/>
</dbReference>
<dbReference type="PANTHER" id="PTHR34800">
    <property type="entry name" value="TETRAPYRROLE-BINDING PROTEIN, CHLOROPLASTIC"/>
    <property type="match status" value="1"/>
</dbReference>
<dbReference type="InterPro" id="IPR016024">
    <property type="entry name" value="ARM-type_fold"/>
</dbReference>
<dbReference type="SUPFAM" id="SSF48371">
    <property type="entry name" value="ARM repeat"/>
    <property type="match status" value="1"/>
</dbReference>
<dbReference type="Gene3D" id="1.25.40.620">
    <property type="match status" value="1"/>
</dbReference>
<dbReference type="EMBL" id="CP002198">
    <property type="protein sequence ID" value="ADN16726.1"/>
    <property type="molecule type" value="Genomic_DNA"/>
</dbReference>
<proteinExistence type="predicted"/>
<dbReference type="Proteomes" id="UP000008206">
    <property type="component" value="Chromosome"/>
</dbReference>
<gene>
    <name evidence="3" type="ordered locus">Cyan7822_4835</name>
</gene>
<dbReference type="Gene3D" id="1.10.10.1770">
    <property type="entry name" value="Gun4-like"/>
    <property type="match status" value="1"/>
</dbReference>
<evidence type="ECO:0000313" key="3">
    <source>
        <dbReference type="EMBL" id="ADN16726.1"/>
    </source>
</evidence>
<keyword evidence="4" id="KW-1185">Reference proteome</keyword>